<reference evidence="2" key="1">
    <citation type="submission" date="2011-02" db="EMBL/GenBank/DDBJ databases">
        <title>The genome of the leaf-cutting ant Acromyrmex echinatior suggests key adaptations to social evolution and fungus farming.</title>
        <authorList>
            <person name="Nygaard S."/>
            <person name="Zhang G."/>
        </authorList>
    </citation>
    <scope>NUCLEOTIDE SEQUENCE</scope>
</reference>
<gene>
    <name evidence="2" type="ORF">G5I_00113</name>
</gene>
<dbReference type="InParanoid" id="F4W408"/>
<protein>
    <submittedName>
        <fullName evidence="2">Uncharacterized protein</fullName>
    </submittedName>
</protein>
<sequence>MAIATRGDTTDAKTLFALQEPVQILKHDRSLVPYVTFDKDLKPIDLDGRETACWCAITGLRRSETKTSDSQETKDSTRQIKRDASRQEVGGEVGPTGRIALWGGFRAWIPSLYGRGNGYSTIACNPISTDAIYPIYHTLLSGALSTPAGGCSIA</sequence>
<evidence type="ECO:0000256" key="1">
    <source>
        <dbReference type="SAM" id="MobiDB-lite"/>
    </source>
</evidence>
<dbReference type="Proteomes" id="UP000007755">
    <property type="component" value="Unassembled WGS sequence"/>
</dbReference>
<feature type="region of interest" description="Disordered" evidence="1">
    <location>
        <begin position="62"/>
        <end position="92"/>
    </location>
</feature>
<dbReference type="EMBL" id="GL887491">
    <property type="protein sequence ID" value="EGI71004.1"/>
    <property type="molecule type" value="Genomic_DNA"/>
</dbReference>
<evidence type="ECO:0000313" key="3">
    <source>
        <dbReference type="Proteomes" id="UP000007755"/>
    </source>
</evidence>
<accession>F4W408</accession>
<organism evidence="3">
    <name type="scientific">Acromyrmex echinatior</name>
    <name type="common">Panamanian leafcutter ant</name>
    <name type="synonym">Acromyrmex octospinosus echinatior</name>
    <dbReference type="NCBI Taxonomy" id="103372"/>
    <lineage>
        <taxon>Eukaryota</taxon>
        <taxon>Metazoa</taxon>
        <taxon>Ecdysozoa</taxon>
        <taxon>Arthropoda</taxon>
        <taxon>Hexapoda</taxon>
        <taxon>Insecta</taxon>
        <taxon>Pterygota</taxon>
        <taxon>Neoptera</taxon>
        <taxon>Endopterygota</taxon>
        <taxon>Hymenoptera</taxon>
        <taxon>Apocrita</taxon>
        <taxon>Aculeata</taxon>
        <taxon>Formicoidea</taxon>
        <taxon>Formicidae</taxon>
        <taxon>Myrmicinae</taxon>
        <taxon>Acromyrmex</taxon>
    </lineage>
</organism>
<proteinExistence type="predicted"/>
<feature type="compositionally biased region" description="Basic and acidic residues" evidence="1">
    <location>
        <begin position="62"/>
        <end position="86"/>
    </location>
</feature>
<dbReference type="AlphaFoldDB" id="F4W408"/>
<keyword evidence="3" id="KW-1185">Reference proteome</keyword>
<evidence type="ECO:0000313" key="2">
    <source>
        <dbReference type="EMBL" id="EGI71004.1"/>
    </source>
</evidence>
<name>F4W408_ACREC</name>